<evidence type="ECO:0000256" key="1">
    <source>
        <dbReference type="SAM" id="MobiDB-lite"/>
    </source>
</evidence>
<proteinExistence type="predicted"/>
<evidence type="ECO:0000313" key="2">
    <source>
        <dbReference type="EMBL" id="BAH92502.1"/>
    </source>
</evidence>
<feature type="region of interest" description="Disordered" evidence="1">
    <location>
        <begin position="1"/>
        <end position="56"/>
    </location>
</feature>
<dbReference type="AlphaFoldDB" id="C7J1E6"/>
<accession>C7J1E6</accession>
<feature type="non-terminal residue" evidence="2">
    <location>
        <position position="1"/>
    </location>
</feature>
<dbReference type="KEGG" id="dosa:Os04g0183801"/>
<dbReference type="EMBL" id="AP008210">
    <property type="protein sequence ID" value="BAH92502.1"/>
    <property type="molecule type" value="Genomic_DNA"/>
</dbReference>
<protein>
    <submittedName>
        <fullName evidence="2">Os04g0183801 protein</fullName>
    </submittedName>
</protein>
<organism evidence="2 3">
    <name type="scientific">Oryza sativa subsp. japonica</name>
    <name type="common">Rice</name>
    <dbReference type="NCBI Taxonomy" id="39947"/>
    <lineage>
        <taxon>Eukaryota</taxon>
        <taxon>Viridiplantae</taxon>
        <taxon>Streptophyta</taxon>
        <taxon>Embryophyta</taxon>
        <taxon>Tracheophyta</taxon>
        <taxon>Spermatophyta</taxon>
        <taxon>Magnoliopsida</taxon>
        <taxon>Liliopsida</taxon>
        <taxon>Poales</taxon>
        <taxon>Poaceae</taxon>
        <taxon>BOP clade</taxon>
        <taxon>Oryzoideae</taxon>
        <taxon>Oryzeae</taxon>
        <taxon>Oryzinae</taxon>
        <taxon>Oryza</taxon>
        <taxon>Oryza sativa</taxon>
    </lineage>
</organism>
<name>C7J1E6_ORYSJ</name>
<feature type="non-terminal residue" evidence="2">
    <location>
        <position position="56"/>
    </location>
</feature>
<dbReference type="Proteomes" id="UP000000763">
    <property type="component" value="Chromosome 4"/>
</dbReference>
<reference evidence="3" key="2">
    <citation type="journal article" date="2008" name="Nucleic Acids Res.">
        <title>The rice annotation project database (RAP-DB): 2008 update.</title>
        <authorList>
            <consortium name="The rice annotation project (RAP)"/>
        </authorList>
    </citation>
    <scope>GENOME REANNOTATION</scope>
    <source>
        <strain evidence="3">cv. Nipponbare</strain>
    </source>
</reference>
<reference evidence="2 3" key="1">
    <citation type="journal article" date="2005" name="Nature">
        <title>The map-based sequence of the rice genome.</title>
        <authorList>
            <consortium name="International rice genome sequencing project (IRGSP)"/>
            <person name="Matsumoto T."/>
            <person name="Wu J."/>
            <person name="Kanamori H."/>
            <person name="Katayose Y."/>
            <person name="Fujisawa M."/>
            <person name="Namiki N."/>
            <person name="Mizuno H."/>
            <person name="Yamamoto K."/>
            <person name="Antonio B.A."/>
            <person name="Baba T."/>
            <person name="Sakata K."/>
            <person name="Nagamura Y."/>
            <person name="Aoki H."/>
            <person name="Arikawa K."/>
            <person name="Arita K."/>
            <person name="Bito T."/>
            <person name="Chiden Y."/>
            <person name="Fujitsuka N."/>
            <person name="Fukunaka R."/>
            <person name="Hamada M."/>
            <person name="Harada C."/>
            <person name="Hayashi A."/>
            <person name="Hijishita S."/>
            <person name="Honda M."/>
            <person name="Hosokawa S."/>
            <person name="Ichikawa Y."/>
            <person name="Idonuma A."/>
            <person name="Iijima M."/>
            <person name="Ikeda M."/>
            <person name="Ikeno M."/>
            <person name="Ito K."/>
            <person name="Ito S."/>
            <person name="Ito T."/>
            <person name="Ito Y."/>
            <person name="Ito Y."/>
            <person name="Iwabuchi A."/>
            <person name="Kamiya K."/>
            <person name="Karasawa W."/>
            <person name="Kurita K."/>
            <person name="Katagiri S."/>
            <person name="Kikuta A."/>
            <person name="Kobayashi H."/>
            <person name="Kobayashi N."/>
            <person name="Machita K."/>
            <person name="Maehara T."/>
            <person name="Masukawa M."/>
            <person name="Mizubayashi T."/>
            <person name="Mukai Y."/>
            <person name="Nagasaki H."/>
            <person name="Nagata Y."/>
            <person name="Naito S."/>
            <person name="Nakashima M."/>
            <person name="Nakama Y."/>
            <person name="Nakamichi Y."/>
            <person name="Nakamura M."/>
            <person name="Meguro A."/>
            <person name="Negishi M."/>
            <person name="Ohta I."/>
            <person name="Ohta T."/>
            <person name="Okamoto M."/>
            <person name="Ono N."/>
            <person name="Saji S."/>
            <person name="Sakaguchi M."/>
            <person name="Sakai K."/>
            <person name="Shibata M."/>
            <person name="Shimokawa T."/>
            <person name="Song J."/>
            <person name="Takazaki Y."/>
            <person name="Terasawa K."/>
            <person name="Tsugane M."/>
            <person name="Tsuji K."/>
            <person name="Ueda S."/>
            <person name="Waki K."/>
            <person name="Yamagata H."/>
            <person name="Yamamoto M."/>
            <person name="Yamamoto S."/>
            <person name="Yamane H."/>
            <person name="Yoshiki S."/>
            <person name="Yoshihara R."/>
            <person name="Yukawa K."/>
            <person name="Zhong H."/>
            <person name="Yano M."/>
            <person name="Yuan Q."/>
            <person name="Ouyang S."/>
            <person name="Liu J."/>
            <person name="Jones K.M."/>
            <person name="Gansberger K."/>
            <person name="Moffat K."/>
            <person name="Hill J."/>
            <person name="Bera J."/>
            <person name="Fadrosh D."/>
            <person name="Jin S."/>
            <person name="Johri S."/>
            <person name="Kim M."/>
            <person name="Overton L."/>
            <person name="Reardon M."/>
            <person name="Tsitrin T."/>
            <person name="Vuong H."/>
            <person name="Weaver B."/>
            <person name="Ciecko A."/>
            <person name="Tallon L."/>
            <person name="Jackson J."/>
            <person name="Pai G."/>
            <person name="Aken S.V."/>
            <person name="Utterback T."/>
            <person name="Reidmuller S."/>
            <person name="Feldblyum T."/>
            <person name="Hsiao J."/>
            <person name="Zismann V."/>
            <person name="Iobst S."/>
            <person name="de Vazeille A.R."/>
            <person name="Buell C.R."/>
            <person name="Ying K."/>
            <person name="Li Y."/>
            <person name="Lu T."/>
            <person name="Huang Y."/>
            <person name="Zhao Q."/>
            <person name="Feng Q."/>
            <person name="Zhang L."/>
            <person name="Zhu J."/>
            <person name="Weng Q."/>
            <person name="Mu J."/>
            <person name="Lu Y."/>
            <person name="Fan D."/>
            <person name="Liu Y."/>
            <person name="Guan J."/>
            <person name="Zhang Y."/>
            <person name="Yu S."/>
            <person name="Liu X."/>
            <person name="Zhang Y."/>
            <person name="Hong G."/>
            <person name="Han B."/>
            <person name="Choisne N."/>
            <person name="Demange N."/>
            <person name="Orjeda G."/>
            <person name="Samain S."/>
            <person name="Cattolico L."/>
            <person name="Pelletier E."/>
            <person name="Couloux A."/>
            <person name="Segurens B."/>
            <person name="Wincker P."/>
            <person name="D'Hont A."/>
            <person name="Scarpelli C."/>
            <person name="Weissenbach J."/>
            <person name="Salanoubat M."/>
            <person name="Quetier F."/>
            <person name="Yu Y."/>
            <person name="Kim H.R."/>
            <person name="Rambo T."/>
            <person name="Currie J."/>
            <person name="Collura K."/>
            <person name="Luo M."/>
            <person name="Yang T."/>
            <person name="Ammiraju J.S.S."/>
            <person name="Engler F."/>
            <person name="Soderlund C."/>
            <person name="Wing R.A."/>
            <person name="Palmer L.E."/>
            <person name="de la Bastide M."/>
            <person name="Spiegel L."/>
            <person name="Nascimento L."/>
            <person name="Zutavern T."/>
            <person name="O'Shaughnessy A."/>
            <person name="Dike S."/>
            <person name="Dedhia N."/>
            <person name="Preston R."/>
            <person name="Balija V."/>
            <person name="McCombie W.R."/>
            <person name="Chow T."/>
            <person name="Chen H."/>
            <person name="Chung M."/>
            <person name="Chen C."/>
            <person name="Shaw J."/>
            <person name="Wu H."/>
            <person name="Hsiao K."/>
            <person name="Chao Y."/>
            <person name="Chu M."/>
            <person name="Cheng C."/>
            <person name="Hour A."/>
            <person name="Lee P."/>
            <person name="Lin S."/>
            <person name="Lin Y."/>
            <person name="Liou J."/>
            <person name="Liu S."/>
            <person name="Hsing Y."/>
            <person name="Raghuvanshi S."/>
            <person name="Mohanty A."/>
            <person name="Bharti A.K."/>
            <person name="Gaur A."/>
            <person name="Gupta V."/>
            <person name="Kumar D."/>
            <person name="Ravi V."/>
            <person name="Vij S."/>
            <person name="Kapur A."/>
            <person name="Khurana P."/>
            <person name="Khurana P."/>
            <person name="Khurana J.P."/>
            <person name="Tyagi A.K."/>
            <person name="Gaikwad K."/>
            <person name="Singh A."/>
            <person name="Dalal V."/>
            <person name="Srivastava S."/>
            <person name="Dixit A."/>
            <person name="Pal A.K."/>
            <person name="Ghazi I.A."/>
            <person name="Yadav M."/>
            <person name="Pandit A."/>
            <person name="Bhargava A."/>
            <person name="Sureshbabu K."/>
            <person name="Batra K."/>
            <person name="Sharma T.R."/>
            <person name="Mohapatra T."/>
            <person name="Singh N.K."/>
            <person name="Messing J."/>
            <person name="Nelson A.B."/>
            <person name="Fuks G."/>
            <person name="Kavchok S."/>
            <person name="Keizer G."/>
            <person name="Linton E."/>
            <person name="Llaca V."/>
            <person name="Song R."/>
            <person name="Tanyolac B."/>
            <person name="Young S."/>
            <person name="Ho-Il K."/>
            <person name="Hahn J.H."/>
            <person name="Sangsakoo G."/>
            <person name="Vanavichit A."/>
            <person name="de Mattos Luiz.A.T."/>
            <person name="Zimmer P.D."/>
            <person name="Malone G."/>
            <person name="Dellagostin O."/>
            <person name="de Oliveira A.C."/>
            <person name="Bevan M."/>
            <person name="Bancroft I."/>
            <person name="Minx P."/>
            <person name="Cordum H."/>
            <person name="Wilson R."/>
            <person name="Cheng Z."/>
            <person name="Jin W."/>
            <person name="Jiang J."/>
            <person name="Leong S.A."/>
            <person name="Iwama H."/>
            <person name="Gojobori T."/>
            <person name="Itoh T."/>
            <person name="Niimura Y."/>
            <person name="Fujii Y."/>
            <person name="Habara T."/>
            <person name="Sakai H."/>
            <person name="Sato Y."/>
            <person name="Wilson G."/>
            <person name="Kumar K."/>
            <person name="McCouch S."/>
            <person name="Juretic N."/>
            <person name="Hoen D."/>
            <person name="Wright S."/>
            <person name="Bruskiewich R."/>
            <person name="Bureau T."/>
            <person name="Miyao A."/>
            <person name="Hirochika H."/>
            <person name="Nishikawa T."/>
            <person name="Kadowaki K."/>
            <person name="Sugiura M."/>
            <person name="Burr B."/>
            <person name="Sasaki T."/>
        </authorList>
    </citation>
    <scope>NUCLEOTIDE SEQUENCE [LARGE SCALE GENOMIC DNA]</scope>
    <source>
        <strain evidence="3">cv. Nipponbare</strain>
    </source>
</reference>
<evidence type="ECO:0000313" key="3">
    <source>
        <dbReference type="Proteomes" id="UP000000763"/>
    </source>
</evidence>
<sequence>PEEGEGRRQRRGCGFPPLPLLDPAPTRRGEGGGGGGHLPPSHIRPGGEGVAAATAC</sequence>
<gene>
    <name evidence="2" type="ordered locus">Os04g0183801</name>
</gene>